<dbReference type="GO" id="GO:0008233">
    <property type="term" value="F:peptidase activity"/>
    <property type="evidence" value="ECO:0007669"/>
    <property type="project" value="UniProtKB-KW"/>
</dbReference>
<sequence length="410" mass="42220">MVLAGIAATPAHAESIRSQQWHLDAMGAEEIWKISTGKGVTVAVIDSGVDPTNGDLRGQVLKGLDLAPQSPGDEHTDTEGHGTAMAGLIAGTGRSGGGDGAFGLAPGVKILPIRTPDVGREANRESQVEEFNDLIPEAIKYAVGQDAKVINISMSVFRGSPELTTAVKYAIDEGSLIFASTGNDGSSDLEYPAATPGVVGVGALDQKLKKTEESQYGPQVDISAPGWDMVHACGGKTGLCTSHGTSDATAIASATAALIWSKHPEWTNNQVLRVMLNTVSGPTSGNERNDHIGYGAVRPLRALQEPGDPGPADEYPLPDLTAAQSPSPASDASKPAAGSQPDDSKTEAAAPSADGGDDSNTGLWIGLGVGAAALIGAAVTFSVIRSRRRAQVIPAVAHNPYQQQYPTHGQ</sequence>
<dbReference type="PROSITE" id="PS51892">
    <property type="entry name" value="SUBTILASE"/>
    <property type="match status" value="1"/>
</dbReference>
<evidence type="ECO:0000256" key="7">
    <source>
        <dbReference type="ARBA" id="ARBA00022825"/>
    </source>
</evidence>
<feature type="compositionally biased region" description="Low complexity" evidence="11">
    <location>
        <begin position="348"/>
        <end position="357"/>
    </location>
</feature>
<name>A0ABT6HUP8_9ACTN</name>
<comment type="similarity">
    <text evidence="2 10">Belongs to the peptidase S8 family.</text>
</comment>
<reference evidence="14 15" key="1">
    <citation type="submission" date="2023-04" db="EMBL/GenBank/DDBJ databases">
        <title>Streptomyces chengmaiensis sp. nov. isolated from the stem of mangrove plant in Hainan.</title>
        <authorList>
            <person name="Huang X."/>
            <person name="Zhou S."/>
            <person name="Chu X."/>
            <person name="Xie Y."/>
            <person name="Lin Y."/>
        </authorList>
    </citation>
    <scope>NUCLEOTIDE SEQUENCE [LARGE SCALE GENOMIC DNA]</scope>
    <source>
        <strain evidence="14 15">HNM0663</strain>
    </source>
</reference>
<dbReference type="PRINTS" id="PR00723">
    <property type="entry name" value="SUBTILISIN"/>
</dbReference>
<dbReference type="PANTHER" id="PTHR43806:SF11">
    <property type="entry name" value="CEREVISIN-RELATED"/>
    <property type="match status" value="1"/>
</dbReference>
<comment type="subcellular location">
    <subcellularLocation>
        <location evidence="1">Cell membrane</location>
        <topology evidence="1">Single-pass membrane protein</topology>
    </subcellularLocation>
</comment>
<feature type="transmembrane region" description="Helical" evidence="12">
    <location>
        <begin position="363"/>
        <end position="384"/>
    </location>
</feature>
<dbReference type="PANTHER" id="PTHR43806">
    <property type="entry name" value="PEPTIDASE S8"/>
    <property type="match status" value="1"/>
</dbReference>
<protein>
    <submittedName>
        <fullName evidence="14">Type VII secretion-associated serine protease mycosin</fullName>
    </submittedName>
</protein>
<evidence type="ECO:0000313" key="14">
    <source>
        <dbReference type="EMBL" id="MDH2392430.1"/>
    </source>
</evidence>
<keyword evidence="3" id="KW-1003">Cell membrane</keyword>
<dbReference type="InterPro" id="IPR050131">
    <property type="entry name" value="Peptidase_S8_subtilisin-like"/>
</dbReference>
<evidence type="ECO:0000256" key="5">
    <source>
        <dbReference type="ARBA" id="ARBA00022692"/>
    </source>
</evidence>
<feature type="active site" description="Charge relay system" evidence="10">
    <location>
        <position position="81"/>
    </location>
</feature>
<dbReference type="PROSITE" id="PS00136">
    <property type="entry name" value="SUBTILASE_ASP"/>
    <property type="match status" value="1"/>
</dbReference>
<keyword evidence="15" id="KW-1185">Reference proteome</keyword>
<keyword evidence="8 12" id="KW-1133">Transmembrane helix</keyword>
<accession>A0ABT6HUP8</accession>
<evidence type="ECO:0000259" key="13">
    <source>
        <dbReference type="Pfam" id="PF00082"/>
    </source>
</evidence>
<evidence type="ECO:0000313" key="15">
    <source>
        <dbReference type="Proteomes" id="UP001223144"/>
    </source>
</evidence>
<dbReference type="SUPFAM" id="SSF52743">
    <property type="entry name" value="Subtilisin-like"/>
    <property type="match status" value="1"/>
</dbReference>
<dbReference type="Proteomes" id="UP001223144">
    <property type="component" value="Unassembled WGS sequence"/>
</dbReference>
<dbReference type="InterPro" id="IPR023834">
    <property type="entry name" value="T7SS_pept_S8A_mycosin"/>
</dbReference>
<organism evidence="14 15">
    <name type="scientific">Streptomyces chengmaiensis</name>
    <dbReference type="NCBI Taxonomy" id="3040919"/>
    <lineage>
        <taxon>Bacteria</taxon>
        <taxon>Bacillati</taxon>
        <taxon>Actinomycetota</taxon>
        <taxon>Actinomycetes</taxon>
        <taxon>Kitasatosporales</taxon>
        <taxon>Streptomycetaceae</taxon>
        <taxon>Streptomyces</taxon>
    </lineage>
</organism>
<evidence type="ECO:0000256" key="2">
    <source>
        <dbReference type="ARBA" id="ARBA00011073"/>
    </source>
</evidence>
<dbReference type="InterPro" id="IPR000209">
    <property type="entry name" value="Peptidase_S8/S53_dom"/>
</dbReference>
<dbReference type="Pfam" id="PF00082">
    <property type="entry name" value="Peptidase_S8"/>
    <property type="match status" value="1"/>
</dbReference>
<evidence type="ECO:0000256" key="3">
    <source>
        <dbReference type="ARBA" id="ARBA00022475"/>
    </source>
</evidence>
<keyword evidence="4 10" id="KW-0645">Protease</keyword>
<dbReference type="Gene3D" id="3.40.50.200">
    <property type="entry name" value="Peptidase S8/S53 domain"/>
    <property type="match status" value="1"/>
</dbReference>
<evidence type="ECO:0000256" key="9">
    <source>
        <dbReference type="ARBA" id="ARBA00023136"/>
    </source>
</evidence>
<gene>
    <name evidence="14" type="primary">mycP</name>
    <name evidence="14" type="ORF">QCN29_27360</name>
</gene>
<keyword evidence="9 12" id="KW-0472">Membrane</keyword>
<keyword evidence="7 10" id="KW-0720">Serine protease</keyword>
<evidence type="ECO:0000256" key="1">
    <source>
        <dbReference type="ARBA" id="ARBA00004162"/>
    </source>
</evidence>
<evidence type="ECO:0000256" key="12">
    <source>
        <dbReference type="SAM" id="Phobius"/>
    </source>
</evidence>
<dbReference type="InterPro" id="IPR023827">
    <property type="entry name" value="Peptidase_S8_Asp-AS"/>
</dbReference>
<dbReference type="InterPro" id="IPR036852">
    <property type="entry name" value="Peptidase_S8/S53_dom_sf"/>
</dbReference>
<evidence type="ECO:0000256" key="10">
    <source>
        <dbReference type="PROSITE-ProRule" id="PRU01240"/>
    </source>
</evidence>
<feature type="compositionally biased region" description="Low complexity" evidence="11">
    <location>
        <begin position="322"/>
        <end position="339"/>
    </location>
</feature>
<comment type="caution">
    <text evidence="14">The sequence shown here is derived from an EMBL/GenBank/DDBJ whole genome shotgun (WGS) entry which is preliminary data.</text>
</comment>
<feature type="region of interest" description="Disordered" evidence="11">
    <location>
        <begin position="301"/>
        <end position="357"/>
    </location>
</feature>
<keyword evidence="5 12" id="KW-0812">Transmembrane</keyword>
<keyword evidence="6 10" id="KW-0378">Hydrolase</keyword>
<feature type="active site" description="Charge relay system" evidence="10">
    <location>
        <position position="46"/>
    </location>
</feature>
<dbReference type="GO" id="GO:0006508">
    <property type="term" value="P:proteolysis"/>
    <property type="evidence" value="ECO:0007669"/>
    <property type="project" value="UniProtKB-KW"/>
</dbReference>
<feature type="domain" description="Peptidase S8/S53" evidence="13">
    <location>
        <begin position="37"/>
        <end position="295"/>
    </location>
</feature>
<dbReference type="NCBIfam" id="TIGR03921">
    <property type="entry name" value="T7SS_mycosin"/>
    <property type="match status" value="1"/>
</dbReference>
<dbReference type="InterPro" id="IPR015500">
    <property type="entry name" value="Peptidase_S8_subtilisin-rel"/>
</dbReference>
<evidence type="ECO:0000256" key="8">
    <source>
        <dbReference type="ARBA" id="ARBA00022989"/>
    </source>
</evidence>
<evidence type="ECO:0000256" key="4">
    <source>
        <dbReference type="ARBA" id="ARBA00022670"/>
    </source>
</evidence>
<evidence type="ECO:0000256" key="6">
    <source>
        <dbReference type="ARBA" id="ARBA00022801"/>
    </source>
</evidence>
<proteinExistence type="inferred from homology"/>
<feature type="active site" description="Charge relay system" evidence="10">
    <location>
        <position position="246"/>
    </location>
</feature>
<dbReference type="EMBL" id="JARWBG010000041">
    <property type="protein sequence ID" value="MDH2392430.1"/>
    <property type="molecule type" value="Genomic_DNA"/>
</dbReference>
<evidence type="ECO:0000256" key="11">
    <source>
        <dbReference type="SAM" id="MobiDB-lite"/>
    </source>
</evidence>